<evidence type="ECO:0000259" key="11">
    <source>
        <dbReference type="SMART" id="SM00385"/>
    </source>
</evidence>
<dbReference type="GO" id="GO:0005634">
    <property type="term" value="C:nucleus"/>
    <property type="evidence" value="ECO:0007669"/>
    <property type="project" value="UniProtKB-SubCell"/>
</dbReference>
<keyword evidence="9" id="KW-0539">Nucleus</keyword>
<dbReference type="InterPro" id="IPR013763">
    <property type="entry name" value="Cyclin-like_dom"/>
</dbReference>
<keyword evidence="7" id="KW-0010">Activator</keyword>
<feature type="compositionally biased region" description="Basic residues" evidence="10">
    <location>
        <begin position="1"/>
        <end position="11"/>
    </location>
</feature>
<keyword evidence="6" id="KW-0805">Transcription regulation</keyword>
<feature type="region of interest" description="Disordered" evidence="10">
    <location>
        <begin position="351"/>
        <end position="420"/>
    </location>
</feature>
<dbReference type="PRINTS" id="PR00685">
    <property type="entry name" value="TIFACTORIIB"/>
</dbReference>
<dbReference type="GO" id="GO:0000126">
    <property type="term" value="C:transcription factor TFIIIB complex"/>
    <property type="evidence" value="ECO:0007669"/>
    <property type="project" value="TreeGrafter"/>
</dbReference>
<feature type="region of interest" description="Disordered" evidence="10">
    <location>
        <begin position="1"/>
        <end position="47"/>
    </location>
</feature>
<feature type="domain" description="Cyclin-like" evidence="11">
    <location>
        <begin position="132"/>
        <end position="214"/>
    </location>
</feature>
<reference evidence="12" key="1">
    <citation type="journal article" date="2023" name="Mol. Phylogenet. Evol.">
        <title>Genome-scale phylogeny and comparative genomics of the fungal order Sordariales.</title>
        <authorList>
            <person name="Hensen N."/>
            <person name="Bonometti L."/>
            <person name="Westerberg I."/>
            <person name="Brannstrom I.O."/>
            <person name="Guillou S."/>
            <person name="Cros-Aarteil S."/>
            <person name="Calhoun S."/>
            <person name="Haridas S."/>
            <person name="Kuo A."/>
            <person name="Mondo S."/>
            <person name="Pangilinan J."/>
            <person name="Riley R."/>
            <person name="LaButti K."/>
            <person name="Andreopoulos B."/>
            <person name="Lipzen A."/>
            <person name="Chen C."/>
            <person name="Yan M."/>
            <person name="Daum C."/>
            <person name="Ng V."/>
            <person name="Clum A."/>
            <person name="Steindorff A."/>
            <person name="Ohm R.A."/>
            <person name="Martin F."/>
            <person name="Silar P."/>
            <person name="Natvig D.O."/>
            <person name="Lalanne C."/>
            <person name="Gautier V."/>
            <person name="Ament-Velasquez S.L."/>
            <person name="Kruys A."/>
            <person name="Hutchinson M.I."/>
            <person name="Powell A.J."/>
            <person name="Barry K."/>
            <person name="Miller A.N."/>
            <person name="Grigoriev I.V."/>
            <person name="Debuchy R."/>
            <person name="Gladieux P."/>
            <person name="Hiltunen Thoren M."/>
            <person name="Johannesson H."/>
        </authorList>
    </citation>
    <scope>NUCLEOTIDE SEQUENCE</scope>
    <source>
        <strain evidence="12">CBS 990.96</strain>
    </source>
</reference>
<evidence type="ECO:0000256" key="1">
    <source>
        <dbReference type="ARBA" id="ARBA00004123"/>
    </source>
</evidence>
<dbReference type="InterPro" id="IPR011665">
    <property type="entry name" value="BRF1_TBP-bd_dom"/>
</dbReference>
<dbReference type="FunFam" id="1.10.472.10:FF:000002">
    <property type="entry name" value="Transcription factor IIIB 90 kDa subunit"/>
    <property type="match status" value="1"/>
</dbReference>
<evidence type="ECO:0000313" key="12">
    <source>
        <dbReference type="EMBL" id="KAK4228607.1"/>
    </source>
</evidence>
<gene>
    <name evidence="12" type="ORF">QBC38DRAFT_351168</name>
</gene>
<dbReference type="Proteomes" id="UP001301958">
    <property type="component" value="Unassembled WGS sequence"/>
</dbReference>
<protein>
    <submittedName>
        <fullName evidence="12">Transcription factor iiib-like protein</fullName>
    </submittedName>
</protein>
<dbReference type="GO" id="GO:0097550">
    <property type="term" value="C:transcription preinitiation complex"/>
    <property type="evidence" value="ECO:0007669"/>
    <property type="project" value="TreeGrafter"/>
</dbReference>
<dbReference type="InterPro" id="IPR000812">
    <property type="entry name" value="TFIIB"/>
</dbReference>
<dbReference type="InterPro" id="IPR036915">
    <property type="entry name" value="Cyclin-like_sf"/>
</dbReference>
<feature type="compositionally biased region" description="Low complexity" evidence="10">
    <location>
        <begin position="385"/>
        <end position="407"/>
    </location>
</feature>
<dbReference type="Pfam" id="PF00382">
    <property type="entry name" value="TFIIB"/>
    <property type="match status" value="2"/>
</dbReference>
<dbReference type="GO" id="GO:0017025">
    <property type="term" value="F:TBP-class protein binding"/>
    <property type="evidence" value="ECO:0007669"/>
    <property type="project" value="InterPro"/>
</dbReference>
<dbReference type="GO" id="GO:0070897">
    <property type="term" value="P:transcription preinitiation complex assembly"/>
    <property type="evidence" value="ECO:0007669"/>
    <property type="project" value="InterPro"/>
</dbReference>
<keyword evidence="4" id="KW-0863">Zinc-finger</keyword>
<dbReference type="Gene3D" id="1.10.472.170">
    <property type="match status" value="1"/>
</dbReference>
<dbReference type="Gene3D" id="1.20.5.650">
    <property type="entry name" value="Single helix bin"/>
    <property type="match status" value="1"/>
</dbReference>
<evidence type="ECO:0000256" key="6">
    <source>
        <dbReference type="ARBA" id="ARBA00023015"/>
    </source>
</evidence>
<sequence length="713" mass="77938">NKAKKNKKNPVRRIIQHEVRRREASMAPASPASSSSIPQTPTPTNKKGCPKCHSTDISDGACQGCGFVLDDSNIVAEVQFSEGANGAAVAQGTRIAADQGGIRLQGRGQAFQRLPGAGTKEARERIMREAKTLLQEFAVKLDINLEVADAALALFQMAQANGFTQGRKRPNVCAICMYAACRERDKNDIMLIDLADIIKVDVFLLGRSYKELLKQIPSTKERNQPIVLEDLIFRFASKLEFLHDTHMVALSAVRIAKRMREDFIAAGRRPSGVCGAAIILAARAHNYRRTVREVVYIAKVTMATLQERMQEFANVPAAQLTIKEFQEGRLPEATHDPPVLYKQSAEWLEKHPGRKRKARAITQDNNQAAQPVADQDGSNKRQRTGSAPASASGTPAPAAPAVGPSQPEQAPPSQKPVRDAHETAVILTGLQSAGVDVDMVDALAEEFRDDADEDDEDSEDEPEVEVSSEAAMALAQGIEIPGMKLKVKQKNSEKAAVDATEGQKKPQLVIDEAWELDERNLENEIGAHLADPAMLGAAAAVAQEARETVPQPDRQSPTPAVEVNASPNPADTPGQATEAPVPVAPVDPLLDPIVHEHEFEDDHEVMYCLLQEDDVKRKEEIWLNQNKDWMRKKQQKLFDAKMAAKGPAKAKRTRAKKPRIGEGQSTPAESAAEATRRMLETRKVSSRIDYTKMNSALFNSSRKGAESTIASTN</sequence>
<dbReference type="PANTHER" id="PTHR11618:SF4">
    <property type="entry name" value="TRANSCRIPTION FACTOR IIIB 90 KDA SUBUNIT"/>
    <property type="match status" value="1"/>
</dbReference>
<dbReference type="CDD" id="cd20554">
    <property type="entry name" value="CYCLIN_TFIIIB90_rpt2"/>
    <property type="match status" value="1"/>
</dbReference>
<keyword evidence="13" id="KW-1185">Reference proteome</keyword>
<keyword evidence="3" id="KW-0479">Metal-binding</keyword>
<keyword evidence="5" id="KW-0862">Zinc</keyword>
<organism evidence="12 13">
    <name type="scientific">Podospora fimiseda</name>
    <dbReference type="NCBI Taxonomy" id="252190"/>
    <lineage>
        <taxon>Eukaryota</taxon>
        <taxon>Fungi</taxon>
        <taxon>Dikarya</taxon>
        <taxon>Ascomycota</taxon>
        <taxon>Pezizomycotina</taxon>
        <taxon>Sordariomycetes</taxon>
        <taxon>Sordariomycetidae</taxon>
        <taxon>Sordariales</taxon>
        <taxon>Podosporaceae</taxon>
        <taxon>Podospora</taxon>
    </lineage>
</organism>
<feature type="compositionally biased region" description="Basic and acidic residues" evidence="10">
    <location>
        <begin position="15"/>
        <end position="24"/>
    </location>
</feature>
<proteinExistence type="inferred from homology"/>
<comment type="caution">
    <text evidence="12">The sequence shown here is derived from an EMBL/GenBank/DDBJ whole genome shotgun (WGS) entry which is preliminary data.</text>
</comment>
<evidence type="ECO:0000256" key="10">
    <source>
        <dbReference type="SAM" id="MobiDB-lite"/>
    </source>
</evidence>
<comment type="subcellular location">
    <subcellularLocation>
        <location evidence="1">Nucleus</location>
    </subcellularLocation>
</comment>
<evidence type="ECO:0000256" key="2">
    <source>
        <dbReference type="ARBA" id="ARBA00010857"/>
    </source>
</evidence>
<dbReference type="AlphaFoldDB" id="A0AAN7BSI1"/>
<dbReference type="PANTHER" id="PTHR11618">
    <property type="entry name" value="TRANSCRIPTION INITIATION FACTOR IIB-RELATED"/>
    <property type="match status" value="1"/>
</dbReference>
<dbReference type="Pfam" id="PF07741">
    <property type="entry name" value="BRF1"/>
    <property type="match status" value="1"/>
</dbReference>
<dbReference type="EMBL" id="MU865317">
    <property type="protein sequence ID" value="KAK4228607.1"/>
    <property type="molecule type" value="Genomic_DNA"/>
</dbReference>
<feature type="compositionally biased region" description="Low complexity" evidence="10">
    <location>
        <begin position="25"/>
        <end position="44"/>
    </location>
</feature>
<dbReference type="GO" id="GO:0000995">
    <property type="term" value="F:RNA polymerase III general transcription initiation factor activity"/>
    <property type="evidence" value="ECO:0007669"/>
    <property type="project" value="TreeGrafter"/>
</dbReference>
<feature type="domain" description="Cyclin-like" evidence="11">
    <location>
        <begin position="230"/>
        <end position="314"/>
    </location>
</feature>
<reference evidence="12" key="2">
    <citation type="submission" date="2023-05" db="EMBL/GenBank/DDBJ databases">
        <authorList>
            <consortium name="Lawrence Berkeley National Laboratory"/>
            <person name="Steindorff A."/>
            <person name="Hensen N."/>
            <person name="Bonometti L."/>
            <person name="Westerberg I."/>
            <person name="Brannstrom I.O."/>
            <person name="Guillou S."/>
            <person name="Cros-Aarteil S."/>
            <person name="Calhoun S."/>
            <person name="Haridas S."/>
            <person name="Kuo A."/>
            <person name="Mondo S."/>
            <person name="Pangilinan J."/>
            <person name="Riley R."/>
            <person name="Labutti K."/>
            <person name="Andreopoulos B."/>
            <person name="Lipzen A."/>
            <person name="Chen C."/>
            <person name="Yanf M."/>
            <person name="Daum C."/>
            <person name="Ng V."/>
            <person name="Clum A."/>
            <person name="Ohm R."/>
            <person name="Martin F."/>
            <person name="Silar P."/>
            <person name="Natvig D."/>
            <person name="Lalanne C."/>
            <person name="Gautier V."/>
            <person name="Ament-Velasquez S.L."/>
            <person name="Kruys A."/>
            <person name="Hutchinson M.I."/>
            <person name="Powell A.J."/>
            <person name="Barry K."/>
            <person name="Miller A.N."/>
            <person name="Grigoriev I.V."/>
            <person name="Debuchy R."/>
            <person name="Gladieux P."/>
            <person name="Thoren M.H."/>
            <person name="Johannesson H."/>
        </authorList>
    </citation>
    <scope>NUCLEOTIDE SEQUENCE</scope>
    <source>
        <strain evidence="12">CBS 990.96</strain>
    </source>
</reference>
<dbReference type="SMART" id="SM00385">
    <property type="entry name" value="CYCLIN"/>
    <property type="match status" value="2"/>
</dbReference>
<feature type="non-terminal residue" evidence="12">
    <location>
        <position position="713"/>
    </location>
</feature>
<feature type="non-terminal residue" evidence="12">
    <location>
        <position position="1"/>
    </location>
</feature>
<evidence type="ECO:0000256" key="5">
    <source>
        <dbReference type="ARBA" id="ARBA00022833"/>
    </source>
</evidence>
<dbReference type="InterPro" id="IPR013150">
    <property type="entry name" value="TFIIB_cyclin"/>
</dbReference>
<dbReference type="GO" id="GO:0008270">
    <property type="term" value="F:zinc ion binding"/>
    <property type="evidence" value="ECO:0007669"/>
    <property type="project" value="UniProtKB-KW"/>
</dbReference>
<dbReference type="Gene3D" id="1.10.472.10">
    <property type="entry name" value="Cyclin-like"/>
    <property type="match status" value="1"/>
</dbReference>
<dbReference type="SUPFAM" id="SSF47954">
    <property type="entry name" value="Cyclin-like"/>
    <property type="match status" value="2"/>
</dbReference>
<accession>A0AAN7BSI1</accession>
<keyword evidence="8" id="KW-0804">Transcription</keyword>
<evidence type="ECO:0000313" key="13">
    <source>
        <dbReference type="Proteomes" id="UP001301958"/>
    </source>
</evidence>
<name>A0AAN7BSI1_9PEZI</name>
<evidence type="ECO:0000256" key="3">
    <source>
        <dbReference type="ARBA" id="ARBA00022723"/>
    </source>
</evidence>
<evidence type="ECO:0000256" key="7">
    <source>
        <dbReference type="ARBA" id="ARBA00023159"/>
    </source>
</evidence>
<feature type="region of interest" description="Disordered" evidence="10">
    <location>
        <begin position="538"/>
        <end position="587"/>
    </location>
</feature>
<evidence type="ECO:0000256" key="4">
    <source>
        <dbReference type="ARBA" id="ARBA00022771"/>
    </source>
</evidence>
<evidence type="ECO:0000256" key="8">
    <source>
        <dbReference type="ARBA" id="ARBA00023163"/>
    </source>
</evidence>
<dbReference type="GO" id="GO:0001006">
    <property type="term" value="F:RNA polymerase III type 3 promoter sequence-specific DNA binding"/>
    <property type="evidence" value="ECO:0007669"/>
    <property type="project" value="TreeGrafter"/>
</dbReference>
<feature type="region of interest" description="Disordered" evidence="10">
    <location>
        <begin position="639"/>
        <end position="677"/>
    </location>
</feature>
<feature type="compositionally biased region" description="Basic residues" evidence="10">
    <location>
        <begin position="648"/>
        <end position="658"/>
    </location>
</feature>
<comment type="similarity">
    <text evidence="2">Belongs to the TFIIB family.</text>
</comment>
<evidence type="ECO:0000256" key="9">
    <source>
        <dbReference type="ARBA" id="ARBA00023242"/>
    </source>
</evidence>